<proteinExistence type="inferred from homology"/>
<dbReference type="Proteomes" id="UP000281644">
    <property type="component" value="Chromosome"/>
</dbReference>
<evidence type="ECO:0000256" key="12">
    <source>
        <dbReference type="HAMAP-Rule" id="MF_00974"/>
    </source>
</evidence>
<feature type="compositionally biased region" description="Pro residues" evidence="15">
    <location>
        <begin position="455"/>
        <end position="469"/>
    </location>
</feature>
<dbReference type="PANTHER" id="PTHR30313">
    <property type="entry name" value="DNA PRIMASE"/>
    <property type="match status" value="1"/>
</dbReference>
<gene>
    <name evidence="12" type="primary">dnaG</name>
    <name evidence="18" type="ORF">JKL17_08330</name>
    <name evidence="17" type="ORF">LPA65_07845</name>
</gene>
<dbReference type="InterPro" id="IPR016136">
    <property type="entry name" value="DNA_helicase_N/primase_C"/>
</dbReference>
<comment type="cofactor">
    <cofactor evidence="12 13 14">
        <name>Zn(2+)</name>
        <dbReference type="ChEBI" id="CHEBI:29105"/>
    </cofactor>
    <text evidence="12 13 14">Binds 1 zinc ion per monomer.</text>
</comment>
<comment type="catalytic activity">
    <reaction evidence="12">
        <text>ssDNA + n NTP = ssDNA/pppN(pN)n-1 hybrid + (n-1) diphosphate.</text>
        <dbReference type="EC" id="2.7.7.101"/>
    </reaction>
</comment>
<dbReference type="GO" id="GO:0006269">
    <property type="term" value="P:DNA replication, synthesis of primer"/>
    <property type="evidence" value="ECO:0007669"/>
    <property type="project" value="UniProtKB-UniRule"/>
</dbReference>
<feature type="zinc finger region" description="CHC2-type" evidence="12 14">
    <location>
        <begin position="40"/>
        <end position="64"/>
    </location>
</feature>
<keyword evidence="4 12" id="KW-0548">Nucleotidyltransferase</keyword>
<evidence type="ECO:0000256" key="11">
    <source>
        <dbReference type="ARBA" id="ARBA00023163"/>
    </source>
</evidence>
<dbReference type="InterPro" id="IPR006171">
    <property type="entry name" value="TOPRIM_dom"/>
</dbReference>
<evidence type="ECO:0000256" key="9">
    <source>
        <dbReference type="ARBA" id="ARBA00022842"/>
    </source>
</evidence>
<evidence type="ECO:0000256" key="3">
    <source>
        <dbReference type="ARBA" id="ARBA00022679"/>
    </source>
</evidence>
<evidence type="ECO:0000256" key="14">
    <source>
        <dbReference type="PIRSR" id="PIRSR002811-1"/>
    </source>
</evidence>
<keyword evidence="11 12" id="KW-0804">Transcription</keyword>
<evidence type="ECO:0000259" key="16">
    <source>
        <dbReference type="PROSITE" id="PS50880"/>
    </source>
</evidence>
<dbReference type="NCBIfam" id="TIGR01391">
    <property type="entry name" value="dnaG"/>
    <property type="match status" value="1"/>
</dbReference>
<comment type="function">
    <text evidence="12 13">RNA polymerase that catalyzes the synthesis of short RNA molecules used as primers for DNA polymerase during DNA replication.</text>
</comment>
<dbReference type="PANTHER" id="PTHR30313:SF2">
    <property type="entry name" value="DNA PRIMASE"/>
    <property type="match status" value="1"/>
</dbReference>
<evidence type="ECO:0000313" key="20">
    <source>
        <dbReference type="Proteomes" id="UP000694640"/>
    </source>
</evidence>
<keyword evidence="6 12" id="KW-0479">Metal-binding</keyword>
<dbReference type="InterPro" id="IPR037068">
    <property type="entry name" value="DNA_primase_core_N_sf"/>
</dbReference>
<dbReference type="SMART" id="SM00400">
    <property type="entry name" value="ZnF_CHCC"/>
    <property type="match status" value="1"/>
</dbReference>
<keyword evidence="1 12" id="KW-0240">DNA-directed RNA polymerase</keyword>
<feature type="region of interest" description="Disordered" evidence="15">
    <location>
        <begin position="440"/>
        <end position="479"/>
    </location>
</feature>
<dbReference type="SUPFAM" id="SSF57783">
    <property type="entry name" value="Zinc beta-ribbon"/>
    <property type="match status" value="1"/>
</dbReference>
<reference evidence="17 19" key="1">
    <citation type="submission" date="2018-10" db="EMBL/GenBank/DDBJ databases">
        <title>Genome sequencing of Lactobacillus species.</title>
        <authorList>
            <person name="Baek C."/>
            <person name="Yi H."/>
        </authorList>
    </citation>
    <scope>NUCLEOTIDE SEQUENCE [LARGE SCALE GENOMIC DNA]</scope>
    <source>
        <strain evidence="17 19">DSM 16365</strain>
    </source>
</reference>
<evidence type="ECO:0000256" key="10">
    <source>
        <dbReference type="ARBA" id="ARBA00023125"/>
    </source>
</evidence>
<dbReference type="Pfam" id="PF08275">
    <property type="entry name" value="DNAG_N"/>
    <property type="match status" value="1"/>
</dbReference>
<evidence type="ECO:0000313" key="18">
    <source>
        <dbReference type="EMBL" id="MBT1138135.1"/>
    </source>
</evidence>
<evidence type="ECO:0000256" key="7">
    <source>
        <dbReference type="ARBA" id="ARBA00022771"/>
    </source>
</evidence>
<dbReference type="AlphaFoldDB" id="A0AAN1Q0X5"/>
<evidence type="ECO:0000256" key="5">
    <source>
        <dbReference type="ARBA" id="ARBA00022705"/>
    </source>
</evidence>
<keyword evidence="5 12" id="KW-0235">DNA replication</keyword>
<dbReference type="PROSITE" id="PS50880">
    <property type="entry name" value="TOPRIM"/>
    <property type="match status" value="1"/>
</dbReference>
<dbReference type="InterPro" id="IPR030846">
    <property type="entry name" value="DnaG_bac"/>
</dbReference>
<dbReference type="Pfam" id="PF13155">
    <property type="entry name" value="Toprim_2"/>
    <property type="match status" value="1"/>
</dbReference>
<dbReference type="GO" id="GO:0003677">
    <property type="term" value="F:DNA binding"/>
    <property type="evidence" value="ECO:0007669"/>
    <property type="project" value="UniProtKB-KW"/>
</dbReference>
<dbReference type="CDD" id="cd03364">
    <property type="entry name" value="TOPRIM_DnaG_primases"/>
    <property type="match status" value="1"/>
</dbReference>
<dbReference type="Proteomes" id="UP000694640">
    <property type="component" value="Unassembled WGS sequence"/>
</dbReference>
<dbReference type="GO" id="GO:0005737">
    <property type="term" value="C:cytoplasm"/>
    <property type="evidence" value="ECO:0007669"/>
    <property type="project" value="TreeGrafter"/>
</dbReference>
<reference evidence="18 20" key="2">
    <citation type="submission" date="2021-01" db="EMBL/GenBank/DDBJ databases">
        <title>High-quality draft genome sequence data of six Lactiplantibacillus plantarum subsp. argentoratensis strains isolated from various Greek sourdoughs.</title>
        <authorList>
            <person name="Syrokou M.K."/>
            <person name="Paramithiotis S."/>
            <person name="Skandamis P.N."/>
            <person name="Drosinos E.H."/>
            <person name="Bosnea L."/>
            <person name="Mataragas M."/>
        </authorList>
    </citation>
    <scope>NUCLEOTIDE SEQUENCE [LARGE SCALE GENOMIC DNA]</scope>
    <source>
        <strain evidence="18 20">LQC 2520</strain>
    </source>
</reference>
<dbReference type="Gene3D" id="3.40.1360.10">
    <property type="match status" value="1"/>
</dbReference>
<dbReference type="GO" id="GO:0003899">
    <property type="term" value="F:DNA-directed RNA polymerase activity"/>
    <property type="evidence" value="ECO:0007669"/>
    <property type="project" value="UniProtKB-UniRule"/>
</dbReference>
<name>A0AAN1Q0X5_9LACO</name>
<dbReference type="InterPro" id="IPR013264">
    <property type="entry name" value="DNAG_N"/>
</dbReference>
<keyword evidence="20" id="KW-1185">Reference proteome</keyword>
<evidence type="ECO:0000256" key="13">
    <source>
        <dbReference type="PIRNR" id="PIRNR002811"/>
    </source>
</evidence>
<dbReference type="GO" id="GO:0000428">
    <property type="term" value="C:DNA-directed RNA polymerase complex"/>
    <property type="evidence" value="ECO:0007669"/>
    <property type="project" value="UniProtKB-KW"/>
</dbReference>
<dbReference type="SMART" id="SM00493">
    <property type="entry name" value="TOPRIM"/>
    <property type="match status" value="1"/>
</dbReference>
<evidence type="ECO:0000256" key="6">
    <source>
        <dbReference type="ARBA" id="ARBA00022723"/>
    </source>
</evidence>
<dbReference type="InterPro" id="IPR002694">
    <property type="entry name" value="Znf_CHC2"/>
</dbReference>
<keyword evidence="8 12" id="KW-0862">Zinc</keyword>
<organism evidence="17 19">
    <name type="scientific">Lactiplantibacillus argentoratensis</name>
    <dbReference type="NCBI Taxonomy" id="271881"/>
    <lineage>
        <taxon>Bacteria</taxon>
        <taxon>Bacillati</taxon>
        <taxon>Bacillota</taxon>
        <taxon>Bacilli</taxon>
        <taxon>Lactobacillales</taxon>
        <taxon>Lactobacillaceae</taxon>
        <taxon>Lactiplantibacillus</taxon>
    </lineage>
</organism>
<evidence type="ECO:0000256" key="2">
    <source>
        <dbReference type="ARBA" id="ARBA00022515"/>
    </source>
</evidence>
<keyword evidence="2 12" id="KW-0639">Primosome</keyword>
<evidence type="ECO:0000313" key="17">
    <source>
        <dbReference type="EMBL" id="AYJ35689.1"/>
    </source>
</evidence>
<dbReference type="KEGG" id="larg:LPA65_07845"/>
<keyword evidence="7 12" id="KW-0863">Zinc-finger</keyword>
<evidence type="ECO:0000256" key="4">
    <source>
        <dbReference type="ARBA" id="ARBA00022695"/>
    </source>
</evidence>
<dbReference type="GO" id="GO:1990077">
    <property type="term" value="C:primosome complex"/>
    <property type="evidence" value="ECO:0007669"/>
    <property type="project" value="UniProtKB-KW"/>
</dbReference>
<dbReference type="EMBL" id="JAEQMM010000003">
    <property type="protein sequence ID" value="MBT1138135.1"/>
    <property type="molecule type" value="Genomic_DNA"/>
</dbReference>
<dbReference type="Pfam" id="PF01807">
    <property type="entry name" value="Zn_ribbon_DnaG"/>
    <property type="match status" value="1"/>
</dbReference>
<dbReference type="FunFam" id="3.90.580.10:FF:000001">
    <property type="entry name" value="DNA primase"/>
    <property type="match status" value="1"/>
</dbReference>
<keyword evidence="10 12" id="KW-0238">DNA-binding</keyword>
<dbReference type="SUPFAM" id="SSF56731">
    <property type="entry name" value="DNA primase core"/>
    <property type="match status" value="1"/>
</dbReference>
<dbReference type="EC" id="2.7.7.101" evidence="12"/>
<dbReference type="EMBL" id="CP032751">
    <property type="protein sequence ID" value="AYJ35689.1"/>
    <property type="molecule type" value="Genomic_DNA"/>
</dbReference>
<dbReference type="Gene3D" id="3.90.980.10">
    <property type="entry name" value="DNA primase, catalytic core, N-terminal domain"/>
    <property type="match status" value="1"/>
</dbReference>
<protein>
    <recommendedName>
        <fullName evidence="12 13">DNA primase</fullName>
        <ecNumber evidence="12">2.7.7.101</ecNumber>
    </recommendedName>
</protein>
<dbReference type="InterPro" id="IPR036977">
    <property type="entry name" value="DNA_primase_Znf_CHC2"/>
</dbReference>
<dbReference type="Gene3D" id="1.10.860.10">
    <property type="entry name" value="DNAb Helicase, Chain A"/>
    <property type="match status" value="1"/>
</dbReference>
<keyword evidence="9" id="KW-0460">Magnesium</keyword>
<feature type="domain" description="Toprim" evidence="16">
    <location>
        <begin position="263"/>
        <end position="340"/>
    </location>
</feature>
<dbReference type="RefSeq" id="WP_057716975.1">
    <property type="nucleotide sequence ID" value="NZ_BJZD01000021.1"/>
</dbReference>
<dbReference type="HAMAP" id="MF_00974">
    <property type="entry name" value="DNA_primase_DnaG"/>
    <property type="match status" value="1"/>
</dbReference>
<comment type="subunit">
    <text evidence="12">Monomer. Interacts with DnaB.</text>
</comment>
<evidence type="ECO:0000313" key="19">
    <source>
        <dbReference type="Proteomes" id="UP000281644"/>
    </source>
</evidence>
<dbReference type="GO" id="GO:0008270">
    <property type="term" value="F:zinc ion binding"/>
    <property type="evidence" value="ECO:0007669"/>
    <property type="project" value="UniProtKB-UniRule"/>
</dbReference>
<dbReference type="InterPro" id="IPR034151">
    <property type="entry name" value="TOPRIM_DnaG_bac"/>
</dbReference>
<comment type="domain">
    <text evidence="12">Contains an N-terminal zinc-binding domain, a central core domain that contains the primase activity, and a C-terminal DnaB-binding domain.</text>
</comment>
<dbReference type="PIRSF" id="PIRSF002811">
    <property type="entry name" value="DnaG"/>
    <property type="match status" value="1"/>
</dbReference>
<dbReference type="InterPro" id="IPR019475">
    <property type="entry name" value="DNA_primase_DnaB-bd"/>
</dbReference>
<evidence type="ECO:0000256" key="15">
    <source>
        <dbReference type="SAM" id="MobiDB-lite"/>
    </source>
</evidence>
<sequence>MANRIPEEKVEQVRSAVNIADFIGQYVQLKKAGKNLFGLCPFHEERTPSFSVNEQKQIFHCFSCGRGGNVFSFIMDLENLSFPEAVVKVADFGHIDLPASYTAQSQPAAPKDQQQADLLKLYADSAKMYQHILVNTELGEPALKYLHERGLDDETIKTFGIGYAPANQLLLDFFKEHQTDYQLLRQSGLFIENQAGDLRDRFVDRVLFPIKDASGRVIAFSGRILKKSPNEPKYLNSPETKLFNKRSVLFNFDLARGPIRQQKSVVLFEGFMDVIAAYRSGIQNGVASMGTSLTDEQIYMLERVTDTLYVCYDSDMPGQKATDRALKLLGGNSRLNLGVIQMPDGMDPDEYLRAQGQEKFVQVFEDGKQTPTAFEMQYLKHDLNLQNTPDQLTYLQAVLQQLAQLSSSVEQDLYLNQLVAEFDLDKDDLKQQLRSLVGQQAVRRGGGGRSDEPQVAPPPAPAPLGPPPATVDGSTNNGPLSRVEKAERLLLYRLLNDHDVWLRVMAIAGFHFVHDSYQQILVYAEAYFKTHNQFDLGNFTDFMTDSDLQPVVTSLEFMDVASESSKEEIADLVNVIMNQQPLVEQINSKKAELTAAKQIGNRDLVQQLTLALIDLYRQQQQVQRADN</sequence>
<evidence type="ECO:0000256" key="1">
    <source>
        <dbReference type="ARBA" id="ARBA00022478"/>
    </source>
</evidence>
<dbReference type="Pfam" id="PF10410">
    <property type="entry name" value="DnaB_bind"/>
    <property type="match status" value="1"/>
</dbReference>
<dbReference type="GeneID" id="89669273"/>
<accession>A0AAN1Q0X5</accession>
<comment type="similarity">
    <text evidence="12 13">Belongs to the DnaG primase family.</text>
</comment>
<dbReference type="Gene3D" id="3.90.580.10">
    <property type="entry name" value="Zinc finger, CHC2-type domain"/>
    <property type="match status" value="1"/>
</dbReference>
<dbReference type="InterPro" id="IPR050219">
    <property type="entry name" value="DnaG_primase"/>
</dbReference>
<dbReference type="InterPro" id="IPR006295">
    <property type="entry name" value="DNA_primase_DnaG"/>
</dbReference>
<evidence type="ECO:0000256" key="8">
    <source>
        <dbReference type="ARBA" id="ARBA00022833"/>
    </source>
</evidence>
<keyword evidence="3 12" id="KW-0808">Transferase</keyword>